<dbReference type="SMART" id="SM00052">
    <property type="entry name" value="EAL"/>
    <property type="match status" value="1"/>
</dbReference>
<dbReference type="CDD" id="cd01948">
    <property type="entry name" value="EAL"/>
    <property type="match status" value="1"/>
</dbReference>
<reference evidence="8 9" key="1">
    <citation type="submission" date="2019-03" db="EMBL/GenBank/DDBJ databases">
        <title>Genomic analyses of the natural microbiome of Caenorhabditis elegans.</title>
        <authorList>
            <person name="Samuel B."/>
        </authorList>
    </citation>
    <scope>NUCLEOTIDE SEQUENCE [LARGE SCALE GENOMIC DNA]</scope>
    <source>
        <strain evidence="8 9">BIGb0156</strain>
    </source>
</reference>
<dbReference type="InterPro" id="IPR007895">
    <property type="entry name" value="MASE1"/>
</dbReference>
<organism evidence="8 9">
    <name type="scientific">Scandinavium goeteborgense</name>
    <dbReference type="NCBI Taxonomy" id="1851514"/>
    <lineage>
        <taxon>Bacteria</taxon>
        <taxon>Pseudomonadati</taxon>
        <taxon>Pseudomonadota</taxon>
        <taxon>Gammaproteobacteria</taxon>
        <taxon>Enterobacterales</taxon>
        <taxon>Enterobacteriaceae</taxon>
        <taxon>Scandinavium</taxon>
    </lineage>
</organism>
<feature type="transmembrane region" description="Helical" evidence="6">
    <location>
        <begin position="263"/>
        <end position="282"/>
    </location>
</feature>
<keyword evidence="2" id="KW-1003">Cell membrane</keyword>
<feature type="transmembrane region" description="Helical" evidence="6">
    <location>
        <begin position="211"/>
        <end position="232"/>
    </location>
</feature>
<evidence type="ECO:0000256" key="6">
    <source>
        <dbReference type="SAM" id="Phobius"/>
    </source>
</evidence>
<name>A0A4R6END9_SCAGO</name>
<evidence type="ECO:0000256" key="5">
    <source>
        <dbReference type="ARBA" id="ARBA00023136"/>
    </source>
</evidence>
<dbReference type="SUPFAM" id="SSF141868">
    <property type="entry name" value="EAL domain-like"/>
    <property type="match status" value="1"/>
</dbReference>
<evidence type="ECO:0000256" key="1">
    <source>
        <dbReference type="ARBA" id="ARBA00004651"/>
    </source>
</evidence>
<comment type="caution">
    <text evidence="8">The sequence shown here is derived from an EMBL/GenBank/DDBJ whole genome shotgun (WGS) entry which is preliminary data.</text>
</comment>
<comment type="subcellular location">
    <subcellularLocation>
        <location evidence="1">Cell membrane</location>
        <topology evidence="1">Multi-pass membrane protein</topology>
    </subcellularLocation>
</comment>
<dbReference type="OrthoDB" id="5900110at2"/>
<feature type="transmembrane region" description="Helical" evidence="6">
    <location>
        <begin position="41"/>
        <end position="60"/>
    </location>
</feature>
<dbReference type="AlphaFoldDB" id="A0A4R6END9"/>
<dbReference type="GO" id="GO:0005886">
    <property type="term" value="C:plasma membrane"/>
    <property type="evidence" value="ECO:0007669"/>
    <property type="project" value="UniProtKB-SubCell"/>
</dbReference>
<feature type="domain" description="EAL" evidence="7">
    <location>
        <begin position="493"/>
        <end position="744"/>
    </location>
</feature>
<dbReference type="SMART" id="SM00267">
    <property type="entry name" value="GGDEF"/>
    <property type="match status" value="1"/>
</dbReference>
<dbReference type="InterPro" id="IPR001633">
    <property type="entry name" value="EAL_dom"/>
</dbReference>
<gene>
    <name evidence="8" type="ORF">EC847_102330</name>
</gene>
<dbReference type="PANTHER" id="PTHR33121:SF64">
    <property type="entry name" value="CYCLIC DI-GMP PHOSPHODIESTERASE PDEF"/>
    <property type="match status" value="1"/>
</dbReference>
<dbReference type="RefSeq" id="WP_133460508.1">
    <property type="nucleotide sequence ID" value="NZ_SNVX01000002.1"/>
</dbReference>
<dbReference type="PANTHER" id="PTHR33121">
    <property type="entry name" value="CYCLIC DI-GMP PHOSPHODIESTERASE PDEF"/>
    <property type="match status" value="1"/>
</dbReference>
<feature type="transmembrane region" description="Helical" evidence="6">
    <location>
        <begin position="126"/>
        <end position="149"/>
    </location>
</feature>
<dbReference type="InterPro" id="IPR000160">
    <property type="entry name" value="GGDEF_dom"/>
</dbReference>
<evidence type="ECO:0000256" key="3">
    <source>
        <dbReference type="ARBA" id="ARBA00022692"/>
    </source>
</evidence>
<dbReference type="Pfam" id="PF05231">
    <property type="entry name" value="MASE1"/>
    <property type="match status" value="1"/>
</dbReference>
<proteinExistence type="predicted"/>
<feature type="transmembrane region" description="Helical" evidence="6">
    <location>
        <begin position="88"/>
        <end position="106"/>
    </location>
</feature>
<feature type="transmembrane region" description="Helical" evidence="6">
    <location>
        <begin position="294"/>
        <end position="315"/>
    </location>
</feature>
<keyword evidence="5 6" id="KW-0472">Membrane</keyword>
<dbReference type="EMBL" id="SNVX01000002">
    <property type="protein sequence ID" value="TDN60744.1"/>
    <property type="molecule type" value="Genomic_DNA"/>
</dbReference>
<dbReference type="InterPro" id="IPR050706">
    <property type="entry name" value="Cyclic-di-GMP_PDE-like"/>
</dbReference>
<evidence type="ECO:0000256" key="4">
    <source>
        <dbReference type="ARBA" id="ARBA00022989"/>
    </source>
</evidence>
<keyword evidence="4 6" id="KW-1133">Transmembrane helix</keyword>
<evidence type="ECO:0000313" key="9">
    <source>
        <dbReference type="Proteomes" id="UP000295530"/>
    </source>
</evidence>
<feature type="transmembrane region" description="Helical" evidence="6">
    <location>
        <begin position="169"/>
        <end position="190"/>
    </location>
</feature>
<dbReference type="Gene3D" id="3.20.20.450">
    <property type="entry name" value="EAL domain"/>
    <property type="match status" value="1"/>
</dbReference>
<evidence type="ECO:0000259" key="7">
    <source>
        <dbReference type="PROSITE" id="PS50883"/>
    </source>
</evidence>
<dbReference type="InterPro" id="IPR035919">
    <property type="entry name" value="EAL_sf"/>
</dbReference>
<accession>A0A4R6END9</accession>
<protein>
    <submittedName>
        <fullName evidence="8">EAL domain-containing protein (Putative c-di-GMP-specific phosphodiesterase class I)</fullName>
    </submittedName>
</protein>
<dbReference type="PROSITE" id="PS50883">
    <property type="entry name" value="EAL"/>
    <property type="match status" value="1"/>
</dbReference>
<dbReference type="GO" id="GO:0071111">
    <property type="term" value="F:cyclic-guanylate-specific phosphodiesterase activity"/>
    <property type="evidence" value="ECO:0007669"/>
    <property type="project" value="InterPro"/>
</dbReference>
<evidence type="ECO:0000313" key="8">
    <source>
        <dbReference type="EMBL" id="TDN60744.1"/>
    </source>
</evidence>
<dbReference type="Pfam" id="PF00563">
    <property type="entry name" value="EAL"/>
    <property type="match status" value="1"/>
</dbReference>
<dbReference type="Proteomes" id="UP000295530">
    <property type="component" value="Unassembled WGS sequence"/>
</dbReference>
<sequence>MHLTEFYKNNRDKWWGLPLILPSLLLPVARAANTFTHIDGGIVSLYYLPLALLLSLMLFFGWKALPGIVAGIWLVVAQGMTVPETIGVTFHFLIPIILSWGGYRVFVPRRHSISYGCTRLMPQRLFWQVFFPATLFQLLLLACVFFNILPARISLAGTGPLTLHSLINYQSMLVGCLTGVPLCYLVIRIIRNPMYLRSFISQLRQQIDAKVSAVEMIAWSLILLIIMGLLYIPVANSASIFTTNYTLSLLLPVMLWGSMRFGYRLMSVIWTIVLIVSIHFYYRYMPSYPSYSNQLAITSSSYLVFSFIVVYMAMLSTQQRYIHARVKRMAFIDPVVQMPNLWALSRKLSHTPWSVLCFLRIPELEVLGRHYGMMVRIQYKQTLGKWLESELHDGECTYQLSGHDLVIRLNTESHEERIAAIDARIKKFRFVWDGMPLQPNVGVSYCHVRSPVMQLPLLLGELSTMANSSLMTGSPENLQHRDASHLQQGLKDKITMMNRLQLALEHGNFSLMAQPIVGMRGDSYHEVLLRLKGDNDQLIAPELFLPVAHEFGLSSRIDLWVLENTLKFMDSRRETLPGLRLSVNISPSSACGSQFPKTVSDLLTRYNIQGWQLIFEITENHSLSHPDQAMLNMAQLQALGCRIAIDDFGTGYASYARLKNVSADILKIDGSFIKNLLLSTLDYQIVSSICQLARMKNMQVVAEYVETDEIREAALGLGIDYLQGFYLGKPEPLEGLASANIEPVTSGGDVW</sequence>
<evidence type="ECO:0000256" key="2">
    <source>
        <dbReference type="ARBA" id="ARBA00022475"/>
    </source>
</evidence>
<keyword evidence="3 6" id="KW-0812">Transmembrane</keyword>
<keyword evidence="9" id="KW-1185">Reference proteome</keyword>